<organism evidence="8 9">
    <name type="scientific">Gluconacetobacter liquefaciens</name>
    <name type="common">Acetobacter liquefaciens</name>
    <dbReference type="NCBI Taxonomy" id="89584"/>
    <lineage>
        <taxon>Bacteria</taxon>
        <taxon>Pseudomonadati</taxon>
        <taxon>Pseudomonadota</taxon>
        <taxon>Alphaproteobacteria</taxon>
        <taxon>Acetobacterales</taxon>
        <taxon>Acetobacteraceae</taxon>
        <taxon>Gluconacetobacter</taxon>
    </lineage>
</organism>
<dbReference type="Gene3D" id="1.10.760.10">
    <property type="entry name" value="Cytochrome c-like domain"/>
    <property type="match status" value="1"/>
</dbReference>
<dbReference type="Pfam" id="PF13442">
    <property type="entry name" value="Cytochrome_CBB3"/>
    <property type="match status" value="1"/>
</dbReference>
<dbReference type="GO" id="GO:0009055">
    <property type="term" value="F:electron transfer activity"/>
    <property type="evidence" value="ECO:0007669"/>
    <property type="project" value="InterPro"/>
</dbReference>
<dbReference type="Proteomes" id="UP000562982">
    <property type="component" value="Unassembled WGS sequence"/>
</dbReference>
<dbReference type="PROSITE" id="PS51007">
    <property type="entry name" value="CYTC"/>
    <property type="match status" value="1"/>
</dbReference>
<gene>
    <name evidence="8" type="ORF">C7453_101596</name>
    <name evidence="7" type="ORF">HLH32_02940</name>
</gene>
<feature type="domain" description="Cytochrome c" evidence="6">
    <location>
        <begin position="27"/>
        <end position="106"/>
    </location>
</feature>
<dbReference type="SUPFAM" id="SSF46626">
    <property type="entry name" value="Cytochrome c"/>
    <property type="match status" value="1"/>
</dbReference>
<keyword evidence="9" id="KW-1185">Reference proteome</keyword>
<sequence length="131" mass="13721">MRWPGRILLLLACAWGTVGPACAQTQGPVAEGAVIYRQICQACHMKGGTGAIGAGKVPALAHNARLAIAAYPATIVAQGRGGMPWFSDILSPAQIAAVVNYVRTHFGNHYQDALDAQAVEAMLGSKKVDDH</sequence>
<protein>
    <submittedName>
        <fullName evidence="7 8">Cytochrome c</fullName>
    </submittedName>
</protein>
<dbReference type="EMBL" id="QQAW01000001">
    <property type="protein sequence ID" value="RDI40797.1"/>
    <property type="molecule type" value="Genomic_DNA"/>
</dbReference>
<keyword evidence="5" id="KW-0732">Signal</keyword>
<dbReference type="GO" id="GO:0020037">
    <property type="term" value="F:heme binding"/>
    <property type="evidence" value="ECO:0007669"/>
    <property type="project" value="InterPro"/>
</dbReference>
<evidence type="ECO:0000256" key="1">
    <source>
        <dbReference type="ARBA" id="ARBA00022617"/>
    </source>
</evidence>
<dbReference type="InterPro" id="IPR036909">
    <property type="entry name" value="Cyt_c-like_dom_sf"/>
</dbReference>
<evidence type="ECO:0000313" key="10">
    <source>
        <dbReference type="Proteomes" id="UP000562982"/>
    </source>
</evidence>
<dbReference type="InterPro" id="IPR051459">
    <property type="entry name" value="Cytochrome_c-type_DH"/>
</dbReference>
<feature type="signal peptide" evidence="5">
    <location>
        <begin position="1"/>
        <end position="23"/>
    </location>
</feature>
<dbReference type="RefSeq" id="WP_114725808.1">
    <property type="nucleotide sequence ID" value="NZ_BJMI01000038.1"/>
</dbReference>
<dbReference type="OrthoDB" id="9811281at2"/>
<reference evidence="8 9" key="1">
    <citation type="submission" date="2018-07" db="EMBL/GenBank/DDBJ databases">
        <title>Genomic Encyclopedia of Type Strains, Phase IV (KMG-IV): sequencing the most valuable type-strain genomes for metagenomic binning, comparative biology and taxonomic classification.</title>
        <authorList>
            <person name="Goeker M."/>
        </authorList>
    </citation>
    <scope>NUCLEOTIDE SEQUENCE [LARGE SCALE GENOMIC DNA]</scope>
    <source>
        <strain evidence="8 9">DSM 5603</strain>
    </source>
</reference>
<proteinExistence type="predicted"/>
<evidence type="ECO:0000313" key="7">
    <source>
        <dbReference type="EMBL" id="MBB2185355.1"/>
    </source>
</evidence>
<keyword evidence="1 4" id="KW-0349">Heme</keyword>
<evidence type="ECO:0000256" key="4">
    <source>
        <dbReference type="PROSITE-ProRule" id="PRU00433"/>
    </source>
</evidence>
<dbReference type="GO" id="GO:0046872">
    <property type="term" value="F:metal ion binding"/>
    <property type="evidence" value="ECO:0007669"/>
    <property type="project" value="UniProtKB-KW"/>
</dbReference>
<dbReference type="Proteomes" id="UP000254958">
    <property type="component" value="Unassembled WGS sequence"/>
</dbReference>
<evidence type="ECO:0000259" key="6">
    <source>
        <dbReference type="PROSITE" id="PS51007"/>
    </source>
</evidence>
<dbReference type="AlphaFoldDB" id="A0A370GAR2"/>
<dbReference type="PANTHER" id="PTHR35008">
    <property type="entry name" value="BLL4482 PROTEIN-RELATED"/>
    <property type="match status" value="1"/>
</dbReference>
<reference evidence="7 10" key="2">
    <citation type="submission" date="2020-04" db="EMBL/GenBank/DDBJ databases">
        <title>Description of novel Gluconacetobacter.</title>
        <authorList>
            <person name="Sombolestani A."/>
        </authorList>
    </citation>
    <scope>NUCLEOTIDE SEQUENCE [LARGE SCALE GENOMIC DNA]</scope>
    <source>
        <strain evidence="7 10">LMG 1382</strain>
    </source>
</reference>
<evidence type="ECO:0000256" key="3">
    <source>
        <dbReference type="ARBA" id="ARBA00023004"/>
    </source>
</evidence>
<dbReference type="InterPro" id="IPR009056">
    <property type="entry name" value="Cyt_c-like_dom"/>
</dbReference>
<dbReference type="PANTHER" id="PTHR35008:SF9">
    <property type="entry name" value="CYTOCHROME C DOMAIN-CONTAINING PROTEIN"/>
    <property type="match status" value="1"/>
</dbReference>
<evidence type="ECO:0000313" key="9">
    <source>
        <dbReference type="Proteomes" id="UP000254958"/>
    </source>
</evidence>
<keyword evidence="3 4" id="KW-0408">Iron</keyword>
<name>A0A370GAR2_GLULI</name>
<comment type="caution">
    <text evidence="8">The sequence shown here is derived from an EMBL/GenBank/DDBJ whole genome shotgun (WGS) entry which is preliminary data.</text>
</comment>
<evidence type="ECO:0000256" key="2">
    <source>
        <dbReference type="ARBA" id="ARBA00022723"/>
    </source>
</evidence>
<evidence type="ECO:0000256" key="5">
    <source>
        <dbReference type="SAM" id="SignalP"/>
    </source>
</evidence>
<feature type="chain" id="PRO_5044585361" evidence="5">
    <location>
        <begin position="24"/>
        <end position="131"/>
    </location>
</feature>
<dbReference type="EMBL" id="JABEQI010000001">
    <property type="protein sequence ID" value="MBB2185355.1"/>
    <property type="molecule type" value="Genomic_DNA"/>
</dbReference>
<evidence type="ECO:0000313" key="8">
    <source>
        <dbReference type="EMBL" id="RDI40797.1"/>
    </source>
</evidence>
<accession>A0A370GAR2</accession>
<keyword evidence="2 4" id="KW-0479">Metal-binding</keyword>